<keyword evidence="2" id="KW-1185">Reference proteome</keyword>
<comment type="caution">
    <text evidence="1">The sequence shown here is derived from an EMBL/GenBank/DDBJ whole genome shotgun (WGS) entry which is preliminary data.</text>
</comment>
<dbReference type="EMBL" id="BGZK01000528">
    <property type="protein sequence ID" value="GBP48680.1"/>
    <property type="molecule type" value="Genomic_DNA"/>
</dbReference>
<evidence type="ECO:0000313" key="1">
    <source>
        <dbReference type="EMBL" id="GBP48680.1"/>
    </source>
</evidence>
<protein>
    <submittedName>
        <fullName evidence="1">Uncharacterized protein</fullName>
    </submittedName>
</protein>
<name>A0A4C1WCQ8_EUMVA</name>
<dbReference type="Proteomes" id="UP000299102">
    <property type="component" value="Unassembled WGS sequence"/>
</dbReference>
<dbReference type="AlphaFoldDB" id="A0A4C1WCQ8"/>
<evidence type="ECO:0000313" key="2">
    <source>
        <dbReference type="Proteomes" id="UP000299102"/>
    </source>
</evidence>
<organism evidence="1 2">
    <name type="scientific">Eumeta variegata</name>
    <name type="common">Bagworm moth</name>
    <name type="synonym">Eumeta japonica</name>
    <dbReference type="NCBI Taxonomy" id="151549"/>
    <lineage>
        <taxon>Eukaryota</taxon>
        <taxon>Metazoa</taxon>
        <taxon>Ecdysozoa</taxon>
        <taxon>Arthropoda</taxon>
        <taxon>Hexapoda</taxon>
        <taxon>Insecta</taxon>
        <taxon>Pterygota</taxon>
        <taxon>Neoptera</taxon>
        <taxon>Endopterygota</taxon>
        <taxon>Lepidoptera</taxon>
        <taxon>Glossata</taxon>
        <taxon>Ditrysia</taxon>
        <taxon>Tineoidea</taxon>
        <taxon>Psychidae</taxon>
        <taxon>Oiketicinae</taxon>
        <taxon>Eumeta</taxon>
    </lineage>
</organism>
<accession>A0A4C1WCQ8</accession>
<sequence length="221" mass="25751">MQRFAAGDSNAVCDMHTGDKSWFYCYDLKTKRQSAEWVFSFDELLTTGKRGRSIGKNKVVSFFRMTEHARRRAYGKRMLMRDLEIKVGQGKPGEKTAISHTSYGKRNHGDDMLIQYTAKNNFYGNLEFHHFVVRHFDDRRFNDRRFDVSHFDVSHFDVCRFKERQSLLLSVDVSHCVAKTSYGRRTDDFTVNLISVTMTSVMSCLSRRIVVLTCVTFMGFT</sequence>
<dbReference type="OrthoDB" id="10017160at2759"/>
<proteinExistence type="predicted"/>
<gene>
    <name evidence="1" type="ORF">EVAR_103045_1</name>
</gene>
<reference evidence="1 2" key="1">
    <citation type="journal article" date="2019" name="Commun. Biol.">
        <title>The bagworm genome reveals a unique fibroin gene that provides high tensile strength.</title>
        <authorList>
            <person name="Kono N."/>
            <person name="Nakamura H."/>
            <person name="Ohtoshi R."/>
            <person name="Tomita M."/>
            <person name="Numata K."/>
            <person name="Arakawa K."/>
        </authorList>
    </citation>
    <scope>NUCLEOTIDE SEQUENCE [LARGE SCALE GENOMIC DNA]</scope>
</reference>